<evidence type="ECO:0000313" key="4">
    <source>
        <dbReference type="EMBL" id="GJE07126.1"/>
    </source>
</evidence>
<comment type="caution">
    <text evidence="4">The sequence shown here is derived from an EMBL/GenBank/DDBJ whole genome shotgun (WGS) entry which is preliminary data.</text>
</comment>
<evidence type="ECO:0000259" key="3">
    <source>
        <dbReference type="Pfam" id="PF02974"/>
    </source>
</evidence>
<keyword evidence="1 2" id="KW-0732">Signal</keyword>
<feature type="chain" id="PRO_5045984191" description="Alkaline proteinase inhibitor/ Outer membrane lipoprotein Omp19 domain-containing protein" evidence="2">
    <location>
        <begin position="27"/>
        <end position="233"/>
    </location>
</feature>
<feature type="domain" description="Alkaline proteinase inhibitor/ Outer membrane lipoprotein Omp19" evidence="3">
    <location>
        <begin position="136"/>
        <end position="230"/>
    </location>
</feature>
<sequence>MPHPRRLAFAALALPFALLLAFSARAQVSPEIVKDSLGEWLIATDDGAPGCRVTLLPEKVGALYAARPAADCAARDKRLGQVSAWSPEDGIRLLDAKKRVVLAFREDETTLMKTLPDEGPTSMLVRAKPGVDRAPHAPALFGTWVLRRPDGPPLCEVTLLDKPPPGGEESFALTVGTCDASVKRLRLASWRVEGFELMLSGTGDGSLALVPTAQGFEKAEREGGKPLVMVRKT</sequence>
<evidence type="ECO:0000256" key="1">
    <source>
        <dbReference type="ARBA" id="ARBA00022729"/>
    </source>
</evidence>
<name>A0ABQ4SY25_9HYPH</name>
<reference evidence="4" key="2">
    <citation type="submission" date="2021-08" db="EMBL/GenBank/DDBJ databases">
        <authorList>
            <person name="Tani A."/>
            <person name="Ola A."/>
            <person name="Ogura Y."/>
            <person name="Katsura K."/>
            <person name="Hayashi T."/>
        </authorList>
    </citation>
    <scope>NUCLEOTIDE SEQUENCE</scope>
    <source>
        <strain evidence="4">LMG 23639</strain>
    </source>
</reference>
<dbReference type="InterPro" id="IPR016085">
    <property type="entry name" value="Protease_inh_B-barrel_dom"/>
</dbReference>
<dbReference type="Proteomes" id="UP001055102">
    <property type="component" value="Unassembled WGS sequence"/>
</dbReference>
<evidence type="ECO:0000313" key="5">
    <source>
        <dbReference type="Proteomes" id="UP001055102"/>
    </source>
</evidence>
<dbReference type="Gene3D" id="2.40.128.10">
    <property type="match status" value="2"/>
</dbReference>
<reference evidence="4" key="1">
    <citation type="journal article" date="2021" name="Front. Microbiol.">
        <title>Comprehensive Comparative Genomics and Phenotyping of Methylobacterium Species.</title>
        <authorList>
            <person name="Alessa O."/>
            <person name="Ogura Y."/>
            <person name="Fujitani Y."/>
            <person name="Takami H."/>
            <person name="Hayashi T."/>
            <person name="Sahin N."/>
            <person name="Tani A."/>
        </authorList>
    </citation>
    <scope>NUCLEOTIDE SEQUENCE</scope>
    <source>
        <strain evidence="4">LMG 23639</strain>
    </source>
</reference>
<gene>
    <name evidence="4" type="ORF">AOPFMNJM_2450</name>
</gene>
<dbReference type="EMBL" id="BPQR01000041">
    <property type="protein sequence ID" value="GJE07126.1"/>
    <property type="molecule type" value="Genomic_DNA"/>
</dbReference>
<proteinExistence type="predicted"/>
<evidence type="ECO:0000256" key="2">
    <source>
        <dbReference type="SAM" id="SignalP"/>
    </source>
</evidence>
<feature type="signal peptide" evidence="2">
    <location>
        <begin position="1"/>
        <end position="26"/>
    </location>
</feature>
<dbReference type="InterPro" id="IPR021140">
    <property type="entry name" value="Inh/Omp19"/>
</dbReference>
<accession>A0ABQ4SY25</accession>
<dbReference type="Pfam" id="PF02974">
    <property type="entry name" value="Inh"/>
    <property type="match status" value="1"/>
</dbReference>
<protein>
    <recommendedName>
        <fullName evidence="3">Alkaline proteinase inhibitor/ Outer membrane lipoprotein Omp19 domain-containing protein</fullName>
    </recommendedName>
</protein>
<organism evidence="4 5">
    <name type="scientific">Methylobacterium jeotgali</name>
    <dbReference type="NCBI Taxonomy" id="381630"/>
    <lineage>
        <taxon>Bacteria</taxon>
        <taxon>Pseudomonadati</taxon>
        <taxon>Pseudomonadota</taxon>
        <taxon>Alphaproteobacteria</taxon>
        <taxon>Hyphomicrobiales</taxon>
        <taxon>Methylobacteriaceae</taxon>
        <taxon>Methylobacterium</taxon>
    </lineage>
</organism>
<keyword evidence="5" id="KW-1185">Reference proteome</keyword>
<dbReference type="SUPFAM" id="SSF50882">
    <property type="entry name" value="beta-Barrel protease inhibitors"/>
    <property type="match status" value="2"/>
</dbReference>
<dbReference type="RefSeq" id="WP_238276163.1">
    <property type="nucleotide sequence ID" value="NZ_BPQR01000041.1"/>
</dbReference>